<reference evidence="1 2" key="1">
    <citation type="journal article" date="2021" name="Hortic Res">
        <title>High-quality reference genome and annotation aids understanding of berry development for evergreen blueberry (Vaccinium darrowii).</title>
        <authorList>
            <person name="Yu J."/>
            <person name="Hulse-Kemp A.M."/>
            <person name="Babiker E."/>
            <person name="Staton M."/>
        </authorList>
    </citation>
    <scope>NUCLEOTIDE SEQUENCE [LARGE SCALE GENOMIC DNA]</scope>
    <source>
        <strain evidence="2">cv. NJ 8807/NJ 8810</strain>
        <tissue evidence="1">Young leaf</tissue>
    </source>
</reference>
<accession>A0ACB7ZN18</accession>
<organism evidence="1 2">
    <name type="scientific">Vaccinium darrowii</name>
    <dbReference type="NCBI Taxonomy" id="229202"/>
    <lineage>
        <taxon>Eukaryota</taxon>
        <taxon>Viridiplantae</taxon>
        <taxon>Streptophyta</taxon>
        <taxon>Embryophyta</taxon>
        <taxon>Tracheophyta</taxon>
        <taxon>Spermatophyta</taxon>
        <taxon>Magnoliopsida</taxon>
        <taxon>eudicotyledons</taxon>
        <taxon>Gunneridae</taxon>
        <taxon>Pentapetalae</taxon>
        <taxon>asterids</taxon>
        <taxon>Ericales</taxon>
        <taxon>Ericaceae</taxon>
        <taxon>Vaccinioideae</taxon>
        <taxon>Vaccinieae</taxon>
        <taxon>Vaccinium</taxon>
    </lineage>
</organism>
<keyword evidence="2" id="KW-1185">Reference proteome</keyword>
<dbReference type="EMBL" id="CM037159">
    <property type="protein sequence ID" value="KAH7866935.1"/>
    <property type="molecule type" value="Genomic_DNA"/>
</dbReference>
<proteinExistence type="predicted"/>
<name>A0ACB7ZN18_9ERIC</name>
<evidence type="ECO:0000313" key="2">
    <source>
        <dbReference type="Proteomes" id="UP000828048"/>
    </source>
</evidence>
<protein>
    <submittedName>
        <fullName evidence="1">Uncharacterized protein</fullName>
    </submittedName>
</protein>
<gene>
    <name evidence="1" type="ORF">Vadar_026914</name>
</gene>
<sequence length="207" mass="22404">MLSHSPPRKSLQIKQDNKLFSRIQSKEITSNVSTPSFRVYYGGVSGSVPFLWESQPGTPKHPSFSESSSSLPPLSPPPSYYSHNYSKQITKKHPRSKLLNALLFKINLKKTHIPSSPNSSPSFSSVSSRSSSHSSVSFSTTTPSKGRRSRFSSEGSSFDEEEEVSMGSPNSTLCFGVGRDIGGGIRGVCSVAVMKKALMGIVGRRSA</sequence>
<comment type="caution">
    <text evidence="1">The sequence shown here is derived from an EMBL/GenBank/DDBJ whole genome shotgun (WGS) entry which is preliminary data.</text>
</comment>
<dbReference type="Proteomes" id="UP000828048">
    <property type="component" value="Chromosome 9"/>
</dbReference>
<evidence type="ECO:0000313" key="1">
    <source>
        <dbReference type="EMBL" id="KAH7866935.1"/>
    </source>
</evidence>